<dbReference type="GO" id="GO:0005694">
    <property type="term" value="C:chromosome"/>
    <property type="evidence" value="ECO:0007669"/>
    <property type="project" value="InterPro"/>
</dbReference>
<keyword evidence="4 7" id="KW-0067">ATP-binding</keyword>
<dbReference type="PANTHER" id="PTHR43977">
    <property type="entry name" value="STRUCTURAL MAINTENANCE OF CHROMOSOMES PROTEIN 3"/>
    <property type="match status" value="1"/>
</dbReference>
<dbReference type="PIRSF" id="PIRSF005719">
    <property type="entry name" value="SMC"/>
    <property type="match status" value="1"/>
</dbReference>
<dbReference type="Gene3D" id="3.40.50.300">
    <property type="entry name" value="P-loop containing nucleotide triphosphate hydrolases"/>
    <property type="match status" value="2"/>
</dbReference>
<dbReference type="FunFam" id="3.40.50.300:FF:000901">
    <property type="entry name" value="Chromosome partition protein Smc"/>
    <property type="match status" value="1"/>
</dbReference>
<comment type="caution">
    <text evidence="9">The sequence shown here is derived from an EMBL/GenBank/DDBJ whole genome shotgun (WGS) entry which is preliminary data.</text>
</comment>
<dbReference type="InterPro" id="IPR010935">
    <property type="entry name" value="SMC_hinge"/>
</dbReference>
<comment type="function">
    <text evidence="7">Required for chromosome condensation and partitioning.</text>
</comment>
<dbReference type="GO" id="GO:0007062">
    <property type="term" value="P:sister chromatid cohesion"/>
    <property type="evidence" value="ECO:0007669"/>
    <property type="project" value="InterPro"/>
</dbReference>
<feature type="coiled-coil region" evidence="7">
    <location>
        <begin position="297"/>
        <end position="373"/>
    </location>
</feature>
<accession>A0A8J7W135</accession>
<evidence type="ECO:0000256" key="6">
    <source>
        <dbReference type="ARBA" id="ARBA00023125"/>
    </source>
</evidence>
<organism evidence="9 10">
    <name type="scientific">Sinanaerobacter chloroacetimidivorans</name>
    <dbReference type="NCBI Taxonomy" id="2818044"/>
    <lineage>
        <taxon>Bacteria</taxon>
        <taxon>Bacillati</taxon>
        <taxon>Bacillota</taxon>
        <taxon>Clostridia</taxon>
        <taxon>Peptostreptococcales</taxon>
        <taxon>Anaerovoracaceae</taxon>
        <taxon>Sinanaerobacter</taxon>
    </lineage>
</organism>
<dbReference type="SUPFAM" id="SSF52540">
    <property type="entry name" value="P-loop containing nucleoside triphosphate hydrolases"/>
    <property type="match status" value="1"/>
</dbReference>
<evidence type="ECO:0000256" key="7">
    <source>
        <dbReference type="HAMAP-Rule" id="MF_01894"/>
    </source>
</evidence>
<reference evidence="9" key="1">
    <citation type="submission" date="2021-04" db="EMBL/GenBank/DDBJ databases">
        <title>Sinoanaerobacter chloroacetimidivorans sp. nov., an obligate anaerobic bacterium isolated from anaerobic sludge.</title>
        <authorList>
            <person name="Bao Y."/>
        </authorList>
    </citation>
    <scope>NUCLEOTIDE SEQUENCE</scope>
    <source>
        <strain evidence="9">BAD-6</strain>
    </source>
</reference>
<feature type="coiled-coil region" evidence="7">
    <location>
        <begin position="671"/>
        <end position="733"/>
    </location>
</feature>
<evidence type="ECO:0000256" key="2">
    <source>
        <dbReference type="ARBA" id="ARBA00022490"/>
    </source>
</evidence>
<dbReference type="FunFam" id="3.40.50.300:FF:000984">
    <property type="entry name" value="Chromosome partition protein Smc"/>
    <property type="match status" value="1"/>
</dbReference>
<keyword evidence="5 7" id="KW-0175">Coiled coil</keyword>
<protein>
    <recommendedName>
        <fullName evidence="7">Chromosome partition protein Smc</fullName>
    </recommendedName>
</protein>
<dbReference type="EMBL" id="JAGSND010000009">
    <property type="protein sequence ID" value="MBR0598847.1"/>
    <property type="molecule type" value="Genomic_DNA"/>
</dbReference>
<dbReference type="AlphaFoldDB" id="A0A8J7W135"/>
<gene>
    <name evidence="7 9" type="primary">smc</name>
    <name evidence="9" type="ORF">KCX82_13230</name>
</gene>
<dbReference type="GO" id="GO:0016887">
    <property type="term" value="F:ATP hydrolysis activity"/>
    <property type="evidence" value="ECO:0007669"/>
    <property type="project" value="InterPro"/>
</dbReference>
<comment type="subcellular location">
    <subcellularLocation>
        <location evidence="1 7">Cytoplasm</location>
    </subcellularLocation>
</comment>
<dbReference type="GO" id="GO:0030261">
    <property type="term" value="P:chromosome condensation"/>
    <property type="evidence" value="ECO:0007669"/>
    <property type="project" value="InterPro"/>
</dbReference>
<dbReference type="SUPFAM" id="SSF75553">
    <property type="entry name" value="Smc hinge domain"/>
    <property type="match status" value="1"/>
</dbReference>
<feature type="coiled-coil region" evidence="7">
    <location>
        <begin position="188"/>
        <end position="261"/>
    </location>
</feature>
<dbReference type="InterPro" id="IPR024704">
    <property type="entry name" value="SMC"/>
</dbReference>
<dbReference type="HAMAP" id="MF_01894">
    <property type="entry name" value="Smc_prok"/>
    <property type="match status" value="1"/>
</dbReference>
<dbReference type="Pfam" id="PF06470">
    <property type="entry name" value="SMC_hinge"/>
    <property type="match status" value="1"/>
</dbReference>
<evidence type="ECO:0000256" key="1">
    <source>
        <dbReference type="ARBA" id="ARBA00004496"/>
    </source>
</evidence>
<comment type="similarity">
    <text evidence="7">Belongs to the SMC family.</text>
</comment>
<dbReference type="GO" id="GO:0003677">
    <property type="term" value="F:DNA binding"/>
    <property type="evidence" value="ECO:0007669"/>
    <property type="project" value="UniProtKB-UniRule"/>
</dbReference>
<keyword evidence="3 7" id="KW-0547">Nucleotide-binding</keyword>
<dbReference type="InterPro" id="IPR003395">
    <property type="entry name" value="RecF/RecN/SMC_N"/>
</dbReference>
<dbReference type="Pfam" id="PF02463">
    <property type="entry name" value="SMC_N"/>
    <property type="match status" value="1"/>
</dbReference>
<dbReference type="InterPro" id="IPR011890">
    <property type="entry name" value="SMC_prok"/>
</dbReference>
<feature type="coiled-coil region" evidence="7">
    <location>
        <begin position="409"/>
        <end position="443"/>
    </location>
</feature>
<comment type="domain">
    <text evidence="7">Contains large globular domains required for ATP hydrolysis at each terminus and a third globular domain forming a flexible hinge near the middle of the molecule. These domains are separated by coiled-coil structures.</text>
</comment>
<sequence>MYFKRIDMHGFKSFAEPVSIEFHDGITCIVGPNGSGKSNISDAIRWVLGEQSPKMLRGGKMEEVIFAGTANRKSRGMAEVTLVIDNSTGILPIDYSEVAITRRMYRSGESEYSINNNQCRLKDIRELIMDTGIGVDGYSLIGQGKIAEIVSNKPESRREIFEEAAGIVKYRTKKAESERKLEASAGNLERVNDIIVEIESRIDGLKTDSEKASEYLILRDRYKELEINVTLKNIENIELKNEYIKDDLAEIDNKINESKEEKISIDSELTENRNRSEELTHLGNEVRDKLLLSVEKISSLSNQSQLYKEKLATIEKDNGRLRDEIDLIDQKLTKEKENAEELLLNKQKMDEELEKLEAELADKIRNYTEMTGALNTEAEEIDEKKNKLFELHNFISSKNSEINSLVNLKNTLLRRKEQILSERAASEEQNQELFRQYQESEKEQLAIKSKLDDLAGEKHRLNTSYNENIVKEKGLGRELEDLKISIGEVSTRKKMIEEMESSYEGYNNAVKFIMRSNFSGINGVVAELIEVPRGYETAIETALGAALQNIVCENDQSAQTAINALKEHKAGRLTFLPLSSIKSSNLNFDASIKNAEGFKGFGVQCIQFAPKYQKVMEYLLGRVVIVDSLAHAIKLSKNSAGGLRFVTLEGEVINAGGAITGGTYRSNTSNLLERKAEVKQLGEKLEKFEKTRKNKSEELEALRESISGQSSKMQRLEQSYRETELELLAKDNSIQIVKRQLSDLEAGEERRQKELDSIQVEEHSSEGMIAEVKEAVQKAESQIKEIEQLTDEGLTKYEEKKALLEVMNEDITKARIAAGASESQKLHADQNLSRIEAYQKELSEEKLGKEALLKNLEAQKQTLHEDEEHVKLDISRKEEEKAALDRYLEEILQEQSGVTKFLNEIGQKKDKLDEILSGYQTQKYELEIKQAKYETQLETYKDKLWEEFEVSYLQAIEFKKRDFNLAAAVKESREIKNRMKELGEVNIGAIKEYESVKERYEFLTEQRNDILGAMNTLKQIIDDMDKTIKQNFKESFDKIVINFENSFKELFGGGMAELRLEDENRPLESGIEIIAQPPGKKLQNINLMSGGEKTMTAIALMFAVLKAKPTPFCILDEVEAALDDANIDRFAKYLTNFKEIQFALVTHQKATMEYADVLYGVTMPEQGVSKIISLRLGDEIQL</sequence>
<dbReference type="GO" id="GO:0006260">
    <property type="term" value="P:DNA replication"/>
    <property type="evidence" value="ECO:0007669"/>
    <property type="project" value="UniProtKB-UniRule"/>
</dbReference>
<comment type="subunit">
    <text evidence="7">Homodimer.</text>
</comment>
<dbReference type="InterPro" id="IPR036277">
    <property type="entry name" value="SMC_hinge_sf"/>
</dbReference>
<evidence type="ECO:0000313" key="10">
    <source>
        <dbReference type="Proteomes" id="UP000675664"/>
    </source>
</evidence>
<dbReference type="Gene3D" id="1.20.1060.20">
    <property type="match status" value="1"/>
</dbReference>
<dbReference type="Gene3D" id="3.30.70.1620">
    <property type="match status" value="1"/>
</dbReference>
<evidence type="ECO:0000313" key="9">
    <source>
        <dbReference type="EMBL" id="MBR0598847.1"/>
    </source>
</evidence>
<dbReference type="CDD" id="cd03278">
    <property type="entry name" value="ABC_SMC_barmotin"/>
    <property type="match status" value="1"/>
</dbReference>
<dbReference type="RefSeq" id="WP_227018977.1">
    <property type="nucleotide sequence ID" value="NZ_JAGSND010000009.1"/>
</dbReference>
<feature type="binding site" evidence="7">
    <location>
        <begin position="32"/>
        <end position="39"/>
    </location>
    <ligand>
        <name>ATP</name>
        <dbReference type="ChEBI" id="CHEBI:30616"/>
    </ligand>
</feature>
<feature type="coiled-coil region" evidence="7">
    <location>
        <begin position="835"/>
        <end position="894"/>
    </location>
</feature>
<name>A0A8J7W135_9FIRM</name>
<proteinExistence type="inferred from homology"/>
<keyword evidence="10" id="KW-1185">Reference proteome</keyword>
<feature type="domain" description="SMC hinge" evidence="8">
    <location>
        <begin position="519"/>
        <end position="636"/>
    </location>
</feature>
<evidence type="ECO:0000259" key="8">
    <source>
        <dbReference type="SMART" id="SM00968"/>
    </source>
</evidence>
<dbReference type="SMART" id="SM00968">
    <property type="entry name" value="SMC_hinge"/>
    <property type="match status" value="1"/>
</dbReference>
<keyword evidence="2 7" id="KW-0963">Cytoplasm</keyword>
<dbReference type="NCBIfam" id="TIGR02168">
    <property type="entry name" value="SMC_prok_B"/>
    <property type="match status" value="1"/>
</dbReference>
<evidence type="ECO:0000256" key="5">
    <source>
        <dbReference type="ARBA" id="ARBA00023054"/>
    </source>
</evidence>
<dbReference type="GO" id="GO:0005737">
    <property type="term" value="C:cytoplasm"/>
    <property type="evidence" value="ECO:0007669"/>
    <property type="project" value="UniProtKB-SubCell"/>
</dbReference>
<keyword evidence="6 7" id="KW-0238">DNA-binding</keyword>
<evidence type="ECO:0000256" key="4">
    <source>
        <dbReference type="ARBA" id="ARBA00022840"/>
    </source>
</evidence>
<evidence type="ECO:0000256" key="3">
    <source>
        <dbReference type="ARBA" id="ARBA00022741"/>
    </source>
</evidence>
<dbReference type="GO" id="GO:0005524">
    <property type="term" value="F:ATP binding"/>
    <property type="evidence" value="ECO:0007669"/>
    <property type="project" value="UniProtKB-UniRule"/>
</dbReference>
<dbReference type="Proteomes" id="UP000675664">
    <property type="component" value="Unassembled WGS sequence"/>
</dbReference>
<dbReference type="GO" id="GO:0007059">
    <property type="term" value="P:chromosome segregation"/>
    <property type="evidence" value="ECO:0007669"/>
    <property type="project" value="UniProtKB-UniRule"/>
</dbReference>
<dbReference type="InterPro" id="IPR027417">
    <property type="entry name" value="P-loop_NTPase"/>
</dbReference>
<reference evidence="9" key="2">
    <citation type="submission" date="2021-04" db="EMBL/GenBank/DDBJ databases">
        <authorList>
            <person name="Liu J."/>
        </authorList>
    </citation>
    <scope>NUCLEOTIDE SEQUENCE</scope>
    <source>
        <strain evidence="9">BAD-6</strain>
    </source>
</reference>